<gene>
    <name evidence="1" type="ORF">THOM_2320</name>
</gene>
<keyword evidence="2" id="KW-1185">Reference proteome</keyword>
<dbReference type="Proteomes" id="UP000011185">
    <property type="component" value="Unassembled WGS sequence"/>
</dbReference>
<protein>
    <submittedName>
        <fullName evidence="1">Uncharacterized protein</fullName>
    </submittedName>
</protein>
<dbReference type="EMBL" id="JH994025">
    <property type="protein sequence ID" value="ELQ74759.1"/>
    <property type="molecule type" value="Genomic_DNA"/>
</dbReference>
<proteinExistence type="predicted"/>
<evidence type="ECO:0000313" key="2">
    <source>
        <dbReference type="Proteomes" id="UP000011185"/>
    </source>
</evidence>
<name>L7JTM4_TRAHO</name>
<dbReference type="VEuPathDB" id="MicrosporidiaDB:THOM_2320"/>
<dbReference type="InParanoid" id="L7JTM4"/>
<organism evidence="1 2">
    <name type="scientific">Trachipleistophora hominis</name>
    <name type="common">Microsporidian parasite</name>
    <dbReference type="NCBI Taxonomy" id="72359"/>
    <lineage>
        <taxon>Eukaryota</taxon>
        <taxon>Fungi</taxon>
        <taxon>Fungi incertae sedis</taxon>
        <taxon>Microsporidia</taxon>
        <taxon>Pleistophoridae</taxon>
        <taxon>Trachipleistophora</taxon>
    </lineage>
</organism>
<sequence>MRAKEHELLQIIDHEEYPLSVISEKCSELMQTFLLLEHSENYTGYNYNYNDNQSNYDVRFIL</sequence>
<dbReference type="AlphaFoldDB" id="L7JTM4"/>
<evidence type="ECO:0000313" key="1">
    <source>
        <dbReference type="EMBL" id="ELQ74759.1"/>
    </source>
</evidence>
<accession>L7JTM4</accession>
<reference evidence="1 2" key="1">
    <citation type="journal article" date="2012" name="PLoS Pathog.">
        <title>The genome of the obligate intracellular parasite Trachipleistophora hominis: new insights into microsporidian genome dynamics and reductive evolution.</title>
        <authorList>
            <person name="Heinz E."/>
            <person name="Williams T.A."/>
            <person name="Nakjang S."/>
            <person name="Noel C.J."/>
            <person name="Swan D.C."/>
            <person name="Goldberg A.V."/>
            <person name="Harris S.R."/>
            <person name="Weinmaier T."/>
            <person name="Markert S."/>
            <person name="Becher D."/>
            <person name="Bernhardt J."/>
            <person name="Dagan T."/>
            <person name="Hacker C."/>
            <person name="Lucocq J.M."/>
            <person name="Schweder T."/>
            <person name="Rattei T."/>
            <person name="Hall N."/>
            <person name="Hirt R.P."/>
            <person name="Embley T.M."/>
        </authorList>
    </citation>
    <scope>NUCLEOTIDE SEQUENCE [LARGE SCALE GENOMIC DNA]</scope>
</reference>
<dbReference type="HOGENOM" id="CLU_2905764_0_0_1"/>